<protein>
    <recommendedName>
        <fullName evidence="4">DUF4920 domain-containing protein</fullName>
    </recommendedName>
</protein>
<evidence type="ECO:0000256" key="1">
    <source>
        <dbReference type="SAM" id="SignalP"/>
    </source>
</evidence>
<dbReference type="AlphaFoldDB" id="A0A1W2GDE6"/>
<evidence type="ECO:0000313" key="3">
    <source>
        <dbReference type="Proteomes" id="UP000192472"/>
    </source>
</evidence>
<organism evidence="2 3">
    <name type="scientific">Reichenbachiella faecimaris</name>
    <dbReference type="NCBI Taxonomy" id="692418"/>
    <lineage>
        <taxon>Bacteria</taxon>
        <taxon>Pseudomonadati</taxon>
        <taxon>Bacteroidota</taxon>
        <taxon>Cytophagia</taxon>
        <taxon>Cytophagales</taxon>
        <taxon>Reichenbachiellaceae</taxon>
        <taxon>Reichenbachiella</taxon>
    </lineage>
</organism>
<gene>
    <name evidence="2" type="ORF">SAMN04488029_1936</name>
</gene>
<feature type="chain" id="PRO_5012393562" description="DUF4920 domain-containing protein" evidence="1">
    <location>
        <begin position="23"/>
        <end position="158"/>
    </location>
</feature>
<evidence type="ECO:0000313" key="2">
    <source>
        <dbReference type="EMBL" id="SMD34296.1"/>
    </source>
</evidence>
<dbReference type="EMBL" id="FWYF01000002">
    <property type="protein sequence ID" value="SMD34296.1"/>
    <property type="molecule type" value="Genomic_DNA"/>
</dbReference>
<dbReference type="STRING" id="692418.SAMN04488029_1936"/>
<dbReference type="RefSeq" id="WP_084372622.1">
    <property type="nucleotide sequence ID" value="NZ_FWYF01000002.1"/>
</dbReference>
<dbReference type="InterPro" id="IPR032577">
    <property type="entry name" value="DUF4920"/>
</dbReference>
<proteinExistence type="predicted"/>
<dbReference type="Pfam" id="PF16267">
    <property type="entry name" value="DUF4920"/>
    <property type="match status" value="1"/>
</dbReference>
<keyword evidence="3" id="KW-1185">Reference proteome</keyword>
<sequence length="158" mass="17422">MKNIVIISILCISLFACGKKNATQEPQNFQTYGESFDQTTVTDLSTFASLTSAPDSVMVTIKGEIEKTCAVKGCWMQLKANNDHSMRVTFKDYGFFVPKSGAEGKTAIVNGYCVKQETSVDELRHYAQDAGESEEYINSITTPKTEYNFVASGVIIED</sequence>
<feature type="signal peptide" evidence="1">
    <location>
        <begin position="1"/>
        <end position="22"/>
    </location>
</feature>
<evidence type="ECO:0008006" key="4">
    <source>
        <dbReference type="Google" id="ProtNLM"/>
    </source>
</evidence>
<dbReference type="PROSITE" id="PS51257">
    <property type="entry name" value="PROKAR_LIPOPROTEIN"/>
    <property type="match status" value="1"/>
</dbReference>
<accession>A0A1W2GDE6</accession>
<dbReference type="OrthoDB" id="129527at2"/>
<reference evidence="2 3" key="1">
    <citation type="submission" date="2017-04" db="EMBL/GenBank/DDBJ databases">
        <authorList>
            <person name="Afonso C.L."/>
            <person name="Miller P.J."/>
            <person name="Scott M.A."/>
            <person name="Spackman E."/>
            <person name="Goraichik I."/>
            <person name="Dimitrov K.M."/>
            <person name="Suarez D.L."/>
            <person name="Swayne D.E."/>
        </authorList>
    </citation>
    <scope>NUCLEOTIDE SEQUENCE [LARGE SCALE GENOMIC DNA]</scope>
    <source>
        <strain evidence="2 3">DSM 26133</strain>
    </source>
</reference>
<name>A0A1W2GDE6_REIFA</name>
<dbReference type="Proteomes" id="UP000192472">
    <property type="component" value="Unassembled WGS sequence"/>
</dbReference>
<keyword evidence="1" id="KW-0732">Signal</keyword>